<feature type="compositionally biased region" description="Basic and acidic residues" evidence="1">
    <location>
        <begin position="47"/>
        <end position="61"/>
    </location>
</feature>
<evidence type="ECO:0000313" key="2">
    <source>
        <dbReference type="EMBL" id="MBS0968477.1"/>
    </source>
</evidence>
<dbReference type="RefSeq" id="WP_146000862.1">
    <property type="nucleotide sequence ID" value="NZ_JAERKB010000004.1"/>
</dbReference>
<proteinExistence type="predicted"/>
<feature type="compositionally biased region" description="Basic and acidic residues" evidence="1">
    <location>
        <begin position="1"/>
        <end position="12"/>
    </location>
</feature>
<reference evidence="3" key="2">
    <citation type="submission" date="2023-07" db="EMBL/GenBank/DDBJ databases">
        <title>Genome-inferred correspondence between phylogeny and metabolic traits in the wild Drosophila gut microbiome.</title>
        <authorList>
            <person name="Bueno E."/>
            <person name="Blow F."/>
            <person name="Douglas A.E."/>
        </authorList>
    </citation>
    <scope>NUCLEOTIDE SEQUENCE [LARGE SCALE GENOMIC DNA]</scope>
    <source>
        <strain evidence="3">JGM97</strain>
    </source>
</reference>
<dbReference type="EMBL" id="JAERKB010000004">
    <property type="protein sequence ID" value="MBS0968477.1"/>
    <property type="molecule type" value="Genomic_DNA"/>
</dbReference>
<sequence>MELFKESRRTDDGVSMMNRWKRRDERAQAGHESVTVPEAAIAGRPEAQTRESKKAHSRREPVFITPSRTEGTAHWQHDSKEPDVAALRMLTIIRRKGLGLFGQ</sequence>
<dbReference type="Proteomes" id="UP000680634">
    <property type="component" value="Unassembled WGS sequence"/>
</dbReference>
<reference evidence="2 3" key="1">
    <citation type="submission" date="2020-12" db="EMBL/GenBank/DDBJ databases">
        <authorList>
            <person name="Mcmullen J.G."/>
        </authorList>
    </citation>
    <scope>NUCLEOTIDE SEQUENCE [LARGE SCALE GENOMIC DNA]</scope>
    <source>
        <strain evidence="2 3">JGM97</strain>
    </source>
</reference>
<protein>
    <submittedName>
        <fullName evidence="2">Uncharacterized protein</fullName>
    </submittedName>
</protein>
<feature type="region of interest" description="Disordered" evidence="1">
    <location>
        <begin position="1"/>
        <end position="79"/>
    </location>
</feature>
<gene>
    <name evidence="2" type="ORF">JK232_06200</name>
</gene>
<keyword evidence="3" id="KW-1185">Reference proteome</keyword>
<name>A0ABS5JEV2_9GAMM</name>
<comment type="caution">
    <text evidence="2">The sequence shown here is derived from an EMBL/GenBank/DDBJ whole genome shotgun (WGS) entry which is preliminary data.</text>
</comment>
<evidence type="ECO:0000313" key="3">
    <source>
        <dbReference type="Proteomes" id="UP000680634"/>
    </source>
</evidence>
<organism evidence="2 3">
    <name type="scientific">Nissabacter archeti</name>
    <dbReference type="NCBI Taxonomy" id="1917880"/>
    <lineage>
        <taxon>Bacteria</taxon>
        <taxon>Pseudomonadati</taxon>
        <taxon>Pseudomonadota</taxon>
        <taxon>Gammaproteobacteria</taxon>
        <taxon>Enterobacterales</taxon>
        <taxon>Yersiniaceae</taxon>
        <taxon>Nissabacter</taxon>
    </lineage>
</organism>
<evidence type="ECO:0000256" key="1">
    <source>
        <dbReference type="SAM" id="MobiDB-lite"/>
    </source>
</evidence>
<accession>A0ABS5JEV2</accession>